<evidence type="ECO:0000256" key="7">
    <source>
        <dbReference type="ARBA" id="ARBA00047942"/>
    </source>
</evidence>
<keyword evidence="6" id="KW-0680">Restriction system</keyword>
<dbReference type="EC" id="2.1.1.72" evidence="2"/>
<dbReference type="Pfam" id="PF02384">
    <property type="entry name" value="N6_Mtase"/>
    <property type="match status" value="1"/>
</dbReference>
<evidence type="ECO:0000256" key="2">
    <source>
        <dbReference type="ARBA" id="ARBA00011900"/>
    </source>
</evidence>
<dbReference type="InterPro" id="IPR038333">
    <property type="entry name" value="T1MK-like_N_sf"/>
</dbReference>
<dbReference type="RefSeq" id="WP_255227761.1">
    <property type="nucleotide sequence ID" value="NZ_JAJEKE010000010.1"/>
</dbReference>
<dbReference type="Proteomes" id="UP001651880">
    <property type="component" value="Unassembled WGS sequence"/>
</dbReference>
<keyword evidence="3" id="KW-0489">Methyltransferase</keyword>
<evidence type="ECO:0000259" key="9">
    <source>
        <dbReference type="Pfam" id="PF12161"/>
    </source>
</evidence>
<proteinExistence type="inferred from homology"/>
<organism evidence="10 11">
    <name type="scientific">Lutispora saccharofermentans</name>
    <dbReference type="NCBI Taxonomy" id="3024236"/>
    <lineage>
        <taxon>Bacteria</taxon>
        <taxon>Bacillati</taxon>
        <taxon>Bacillota</taxon>
        <taxon>Clostridia</taxon>
        <taxon>Lutisporales</taxon>
        <taxon>Lutisporaceae</taxon>
        <taxon>Lutispora</taxon>
    </lineage>
</organism>
<sequence length="491" mass="55831">MITGEIKNKIDKIWTDIWAGGITQPLTVIEQLTYLMFIRSLDEKEIENESLEALGLEAAKKVFPQTDEGQAMRWSKFKDKDAREIYEIIGQRVFPFIKTMNNNESSAFSRYMGDAMFLIPTPQVLQKIITGLDELYEHDIKDHDMQGDLYEYMLGKLSVAGQNGQFRTPKHIRDMMVKLLAPTPDDRICDPACGTAGFLVSSAEYIRQKYESQMTAEQWQRFEGDAFTGFDTDRTMLRLSAMNLMLHSITNPHINYADSVSKRNDISDVYDVILANPPFTGTIDEESIHDNLKAVCNTKKTELLFVALFIRMLNIGGRCACIVPDGVLFGTTKAHKALRQELVENQNLQAIISMPSGVFKPYAGVSTAVLVFSKTNAGGTDKVWFYDMKSDGFSLDDKRNDLGNDGDISDIVARFHNLKDEADRKRTEQSFLVDKEEIKSNDYDLSINRYKEIEYEKVEYDPPEVIMARLDELAIDLGSKMEELRGLLENE</sequence>
<dbReference type="InterPro" id="IPR022749">
    <property type="entry name" value="D12N6_MeTrfase_N"/>
</dbReference>
<evidence type="ECO:0000256" key="3">
    <source>
        <dbReference type="ARBA" id="ARBA00022603"/>
    </source>
</evidence>
<evidence type="ECO:0000259" key="8">
    <source>
        <dbReference type="Pfam" id="PF02384"/>
    </source>
</evidence>
<gene>
    <name evidence="10" type="ORF">LJD61_11865</name>
</gene>
<dbReference type="PRINTS" id="PR00507">
    <property type="entry name" value="N12N6MTFRASE"/>
</dbReference>
<comment type="caution">
    <text evidence="10">The sequence shown here is derived from an EMBL/GenBank/DDBJ whole genome shotgun (WGS) entry which is preliminary data.</text>
</comment>
<dbReference type="SUPFAM" id="SSF53335">
    <property type="entry name" value="S-adenosyl-L-methionine-dependent methyltransferases"/>
    <property type="match status" value="1"/>
</dbReference>
<feature type="domain" description="N6 adenine-specific DNA methyltransferase N-terminal" evidence="9">
    <location>
        <begin position="6"/>
        <end position="130"/>
    </location>
</feature>
<comment type="catalytic activity">
    <reaction evidence="7">
        <text>a 2'-deoxyadenosine in DNA + S-adenosyl-L-methionine = an N(6)-methyl-2'-deoxyadenosine in DNA + S-adenosyl-L-homocysteine + H(+)</text>
        <dbReference type="Rhea" id="RHEA:15197"/>
        <dbReference type="Rhea" id="RHEA-COMP:12418"/>
        <dbReference type="Rhea" id="RHEA-COMP:12419"/>
        <dbReference type="ChEBI" id="CHEBI:15378"/>
        <dbReference type="ChEBI" id="CHEBI:57856"/>
        <dbReference type="ChEBI" id="CHEBI:59789"/>
        <dbReference type="ChEBI" id="CHEBI:90615"/>
        <dbReference type="ChEBI" id="CHEBI:90616"/>
        <dbReference type="EC" id="2.1.1.72"/>
    </reaction>
</comment>
<evidence type="ECO:0000313" key="11">
    <source>
        <dbReference type="Proteomes" id="UP001651880"/>
    </source>
</evidence>
<dbReference type="PROSITE" id="PS00092">
    <property type="entry name" value="N6_MTASE"/>
    <property type="match status" value="1"/>
</dbReference>
<comment type="similarity">
    <text evidence="1">Belongs to the N(4)/N(6)-methyltransferase family.</text>
</comment>
<keyword evidence="4" id="KW-0808">Transferase</keyword>
<evidence type="ECO:0000256" key="5">
    <source>
        <dbReference type="ARBA" id="ARBA00022691"/>
    </source>
</evidence>
<dbReference type="PANTHER" id="PTHR42933:SF3">
    <property type="entry name" value="TYPE I RESTRICTION ENZYME MJAVIII METHYLASE SUBUNIT"/>
    <property type="match status" value="1"/>
</dbReference>
<feature type="domain" description="DNA methylase adenine-specific" evidence="8">
    <location>
        <begin position="142"/>
        <end position="455"/>
    </location>
</feature>
<evidence type="ECO:0000256" key="6">
    <source>
        <dbReference type="ARBA" id="ARBA00022747"/>
    </source>
</evidence>
<dbReference type="InterPro" id="IPR051537">
    <property type="entry name" value="DNA_Adenine_Mtase"/>
</dbReference>
<dbReference type="PANTHER" id="PTHR42933">
    <property type="entry name" value="SLR6095 PROTEIN"/>
    <property type="match status" value="1"/>
</dbReference>
<evidence type="ECO:0000256" key="1">
    <source>
        <dbReference type="ARBA" id="ARBA00006594"/>
    </source>
</evidence>
<keyword evidence="11" id="KW-1185">Reference proteome</keyword>
<dbReference type="EMBL" id="JAJEKE010000010">
    <property type="protein sequence ID" value="MCQ1530242.1"/>
    <property type="molecule type" value="Genomic_DNA"/>
</dbReference>
<accession>A0ABT1NG79</accession>
<keyword evidence="5" id="KW-0949">S-adenosyl-L-methionine</keyword>
<dbReference type="Pfam" id="PF12161">
    <property type="entry name" value="HsdM_N"/>
    <property type="match status" value="1"/>
</dbReference>
<evidence type="ECO:0000313" key="10">
    <source>
        <dbReference type="EMBL" id="MCQ1530242.1"/>
    </source>
</evidence>
<dbReference type="InterPro" id="IPR002052">
    <property type="entry name" value="DNA_methylase_N6_adenine_CS"/>
</dbReference>
<name>A0ABT1NG79_9FIRM</name>
<dbReference type="InterPro" id="IPR029063">
    <property type="entry name" value="SAM-dependent_MTases_sf"/>
</dbReference>
<dbReference type="Gene3D" id="3.40.50.150">
    <property type="entry name" value="Vaccinia Virus protein VP39"/>
    <property type="match status" value="1"/>
</dbReference>
<protein>
    <recommendedName>
        <fullName evidence="2">site-specific DNA-methyltransferase (adenine-specific)</fullName>
        <ecNumber evidence="2">2.1.1.72</ecNumber>
    </recommendedName>
</protein>
<evidence type="ECO:0000256" key="4">
    <source>
        <dbReference type="ARBA" id="ARBA00022679"/>
    </source>
</evidence>
<dbReference type="InterPro" id="IPR003356">
    <property type="entry name" value="DNA_methylase_A-5"/>
</dbReference>
<dbReference type="Gene3D" id="1.20.1260.30">
    <property type="match status" value="1"/>
</dbReference>
<reference evidence="10 11" key="1">
    <citation type="submission" date="2021-10" db="EMBL/GenBank/DDBJ databases">
        <title>Lutispora strain m25 sp. nov., a thermophilic, non-spore-forming bacterium isolated from a lab-scale methanogenic bioreactor digesting anaerobic sludge.</title>
        <authorList>
            <person name="El Houari A."/>
            <person name="Mcdonald J."/>
        </authorList>
    </citation>
    <scope>NUCLEOTIDE SEQUENCE [LARGE SCALE GENOMIC DNA]</scope>
    <source>
        <strain evidence="11">m25</strain>
    </source>
</reference>